<sequence>MLHRRQFILAAEPHQVYPGWPAVDCGGGMVLSHCPTLPVYRVADADGQVWHLLGVAAQSRPDRPDPVEAIAASRSGDLEPAYRSWSGRWLLIGERELHMDAGGTLGVFFTRRDGRLTASSSPALVTPGCSVPAVAAMGSRPLMHEAGLDWYPPPQSGLAGVRRLLPSQVLMLADGTVRPRRPYVPADRGLGYDGTLARMESLLVTAVANFERAAGPLMLQLTAGYDTRLLLATVLRAGIEVETVTFRYPHMAASDQQIPPRLAEIAGFRHRLIPFGADDRRRRELFAQHTAGHTVGMDVEFFARGSWDAVPEGTSVLNGGVFEVARGFYWGRLPPGLDPADPGSADRIFTAFRGALHNGPSHRAALAEWLVWVSRVPVEGFDLRDRFYLEQRVAGWLSTLNQGIDLTGRQLVQPANCAEFLALALSLPPELRRASQHQADLVRRMAPDLLRLPINPPESRLVGQVRRLPGRLAKLRAAVEHRFQRQPC</sequence>
<dbReference type="RefSeq" id="WP_109323814.1">
    <property type="nucleotide sequence ID" value="NZ_CP029352.1"/>
</dbReference>
<protein>
    <recommendedName>
        <fullName evidence="3">Asparagine synthetase domain-containing protein</fullName>
    </recommendedName>
</protein>
<dbReference type="KEGG" id="azz:DEW08_01325"/>
<evidence type="ECO:0000313" key="2">
    <source>
        <dbReference type="Proteomes" id="UP000245629"/>
    </source>
</evidence>
<name>A0A2S2CKU9_9PROT</name>
<organism evidence="1 2">
    <name type="scientific">Azospirillum thermophilum</name>
    <dbReference type="NCBI Taxonomy" id="2202148"/>
    <lineage>
        <taxon>Bacteria</taxon>
        <taxon>Pseudomonadati</taxon>
        <taxon>Pseudomonadota</taxon>
        <taxon>Alphaproteobacteria</taxon>
        <taxon>Rhodospirillales</taxon>
        <taxon>Azospirillaceae</taxon>
        <taxon>Azospirillum</taxon>
    </lineage>
</organism>
<dbReference type="OrthoDB" id="7234777at2"/>
<dbReference type="Proteomes" id="UP000245629">
    <property type="component" value="Chromosome 1"/>
</dbReference>
<dbReference type="AlphaFoldDB" id="A0A2S2CKU9"/>
<proteinExistence type="predicted"/>
<keyword evidence="2" id="KW-1185">Reference proteome</keyword>
<accession>A0A2S2CKU9</accession>
<evidence type="ECO:0000313" key="1">
    <source>
        <dbReference type="EMBL" id="AWK85000.1"/>
    </source>
</evidence>
<dbReference type="EMBL" id="CP029352">
    <property type="protein sequence ID" value="AWK85000.1"/>
    <property type="molecule type" value="Genomic_DNA"/>
</dbReference>
<dbReference type="SUPFAM" id="SSF52402">
    <property type="entry name" value="Adenine nucleotide alpha hydrolases-like"/>
    <property type="match status" value="1"/>
</dbReference>
<evidence type="ECO:0008006" key="3">
    <source>
        <dbReference type="Google" id="ProtNLM"/>
    </source>
</evidence>
<reference evidence="2" key="1">
    <citation type="submission" date="2018-05" db="EMBL/GenBank/DDBJ databases">
        <title>Azospirillum thermophila sp. nov., a novel isolated from hot spring.</title>
        <authorList>
            <person name="Zhao Z."/>
        </authorList>
    </citation>
    <scope>NUCLEOTIDE SEQUENCE [LARGE SCALE GENOMIC DNA]</scope>
    <source>
        <strain evidence="2">CFH 70021</strain>
    </source>
</reference>
<gene>
    <name evidence="1" type="ORF">DEW08_01325</name>
</gene>